<sequence length="68" mass="7554">MVPTQNLGDCLEVRYGSDVDAHKRQMHTEADLKYCNRKSFAVVVGDGFGFGDKSAAADVPRAHKNYCY</sequence>
<dbReference type="AlphaFoldDB" id="A0A0B6ZAS2"/>
<proteinExistence type="predicted"/>
<organism evidence="1">
    <name type="scientific">Arion vulgaris</name>
    <dbReference type="NCBI Taxonomy" id="1028688"/>
    <lineage>
        <taxon>Eukaryota</taxon>
        <taxon>Metazoa</taxon>
        <taxon>Spiralia</taxon>
        <taxon>Lophotrochozoa</taxon>
        <taxon>Mollusca</taxon>
        <taxon>Gastropoda</taxon>
        <taxon>Heterobranchia</taxon>
        <taxon>Euthyneura</taxon>
        <taxon>Panpulmonata</taxon>
        <taxon>Eupulmonata</taxon>
        <taxon>Stylommatophora</taxon>
        <taxon>Helicina</taxon>
        <taxon>Arionoidea</taxon>
        <taxon>Arionidae</taxon>
        <taxon>Arion</taxon>
    </lineage>
</organism>
<protein>
    <submittedName>
        <fullName evidence="1">Uncharacterized protein</fullName>
    </submittedName>
</protein>
<gene>
    <name evidence="1" type="primary">ORF53676</name>
</gene>
<accession>A0A0B6ZAS2</accession>
<dbReference type="EMBL" id="HACG01018166">
    <property type="protein sequence ID" value="CEK65031.1"/>
    <property type="molecule type" value="Transcribed_RNA"/>
</dbReference>
<name>A0A0B6ZAS2_9EUPU</name>
<evidence type="ECO:0000313" key="1">
    <source>
        <dbReference type="EMBL" id="CEK65031.1"/>
    </source>
</evidence>
<reference evidence="1" key="1">
    <citation type="submission" date="2014-12" db="EMBL/GenBank/DDBJ databases">
        <title>Insight into the proteome of Arion vulgaris.</title>
        <authorList>
            <person name="Aradska J."/>
            <person name="Bulat T."/>
            <person name="Smidak R."/>
            <person name="Sarate P."/>
            <person name="Gangsoo J."/>
            <person name="Sialana F."/>
            <person name="Bilban M."/>
            <person name="Lubec G."/>
        </authorList>
    </citation>
    <scope>NUCLEOTIDE SEQUENCE</scope>
    <source>
        <tissue evidence="1">Skin</tissue>
    </source>
</reference>